<protein>
    <submittedName>
        <fullName evidence="2">Uncharacterized protein</fullName>
    </submittedName>
</protein>
<feature type="region of interest" description="Disordered" evidence="1">
    <location>
        <begin position="155"/>
        <end position="294"/>
    </location>
</feature>
<accession>F4RL92</accession>
<reference evidence="3" key="1">
    <citation type="journal article" date="2011" name="Proc. Natl. Acad. Sci. U.S.A.">
        <title>Obligate biotrophy features unraveled by the genomic analysis of rust fungi.</title>
        <authorList>
            <person name="Duplessis S."/>
            <person name="Cuomo C.A."/>
            <person name="Lin Y.-C."/>
            <person name="Aerts A."/>
            <person name="Tisserant E."/>
            <person name="Veneault-Fourrey C."/>
            <person name="Joly D.L."/>
            <person name="Hacquard S."/>
            <person name="Amselem J."/>
            <person name="Cantarel B.L."/>
            <person name="Chiu R."/>
            <person name="Coutinho P.M."/>
            <person name="Feau N."/>
            <person name="Field M."/>
            <person name="Frey P."/>
            <person name="Gelhaye E."/>
            <person name="Goldberg J."/>
            <person name="Grabherr M.G."/>
            <person name="Kodira C.D."/>
            <person name="Kohler A."/>
            <person name="Kuees U."/>
            <person name="Lindquist E.A."/>
            <person name="Lucas S.M."/>
            <person name="Mago R."/>
            <person name="Mauceli E."/>
            <person name="Morin E."/>
            <person name="Murat C."/>
            <person name="Pangilinan J.L."/>
            <person name="Park R."/>
            <person name="Pearson M."/>
            <person name="Quesneville H."/>
            <person name="Rouhier N."/>
            <person name="Sakthikumar S."/>
            <person name="Salamov A.A."/>
            <person name="Schmutz J."/>
            <person name="Selles B."/>
            <person name="Shapiro H."/>
            <person name="Tanguay P."/>
            <person name="Tuskan G.A."/>
            <person name="Henrissat B."/>
            <person name="Van de Peer Y."/>
            <person name="Rouze P."/>
            <person name="Ellis J.G."/>
            <person name="Dodds P.N."/>
            <person name="Schein J.E."/>
            <person name="Zhong S."/>
            <person name="Hamelin R.C."/>
            <person name="Grigoriev I.V."/>
            <person name="Szabo L.J."/>
            <person name="Martin F."/>
        </authorList>
    </citation>
    <scope>NUCLEOTIDE SEQUENCE [LARGE SCALE GENOMIC DNA]</scope>
    <source>
        <strain evidence="3">98AG31 / pathotype 3-4-7</strain>
    </source>
</reference>
<name>F4RL92_MELLP</name>
<evidence type="ECO:0000313" key="3">
    <source>
        <dbReference type="Proteomes" id="UP000001072"/>
    </source>
</evidence>
<organism evidence="3">
    <name type="scientific">Melampsora larici-populina (strain 98AG31 / pathotype 3-4-7)</name>
    <name type="common">Poplar leaf rust fungus</name>
    <dbReference type="NCBI Taxonomy" id="747676"/>
    <lineage>
        <taxon>Eukaryota</taxon>
        <taxon>Fungi</taxon>
        <taxon>Dikarya</taxon>
        <taxon>Basidiomycota</taxon>
        <taxon>Pucciniomycotina</taxon>
        <taxon>Pucciniomycetes</taxon>
        <taxon>Pucciniales</taxon>
        <taxon>Melampsoraceae</taxon>
        <taxon>Melampsora</taxon>
    </lineage>
</organism>
<dbReference type="GeneID" id="18934140"/>
<evidence type="ECO:0000313" key="2">
    <source>
        <dbReference type="EMBL" id="EGG06910.1"/>
    </source>
</evidence>
<proteinExistence type="predicted"/>
<dbReference type="HOGENOM" id="CLU_063271_0_0_1"/>
<sequence length="309" mass="34925">MRRCDCSNCCPEEAEDLWLLQPHITNENYDEVLAMNLTELTKMLAEVPPVPNGQGSVTSWVPKRVEKNDPILTHPPALKLVDLQKALSGLFYQTFTDTCDITPDDIFPSSLAWKIAKNIGSLDEPKFFEQILSSEVIKNQYQVLLDSIKIHQANSLPRDSQEGDLSVKVKKTRRSKPKRWVPQSVEGARLEKERAAAKKVEKAAIKAQKEHDKDASQANRSNKRTRGNKSNGKKDEKVTKKKRANPSKTGLEHNLNSQGDSSSLGQTVTPQIHHHPPPHLHRPLHHLPTPSLDRPIEIENLDPRLFQHE</sequence>
<dbReference type="OrthoDB" id="10562230at2759"/>
<gene>
    <name evidence="2" type="ORF">MELLADRAFT_86301</name>
</gene>
<evidence type="ECO:0000256" key="1">
    <source>
        <dbReference type="SAM" id="MobiDB-lite"/>
    </source>
</evidence>
<dbReference type="AlphaFoldDB" id="F4RL92"/>
<keyword evidence="3" id="KW-1185">Reference proteome</keyword>
<dbReference type="RefSeq" id="XP_007409870.1">
    <property type="nucleotide sequence ID" value="XM_007409808.1"/>
</dbReference>
<feature type="compositionally biased region" description="Basic and acidic residues" evidence="1">
    <location>
        <begin position="188"/>
        <end position="215"/>
    </location>
</feature>
<dbReference type="InParanoid" id="F4RL92"/>
<dbReference type="VEuPathDB" id="FungiDB:MELLADRAFT_86301"/>
<feature type="compositionally biased region" description="Polar residues" evidence="1">
    <location>
        <begin position="254"/>
        <end position="270"/>
    </location>
</feature>
<feature type="compositionally biased region" description="Basic residues" evidence="1">
    <location>
        <begin position="168"/>
        <end position="179"/>
    </location>
</feature>
<dbReference type="Proteomes" id="UP000001072">
    <property type="component" value="Unassembled WGS sequence"/>
</dbReference>
<dbReference type="KEGG" id="mlr:MELLADRAFT_86301"/>
<dbReference type="EMBL" id="GL883106">
    <property type="protein sequence ID" value="EGG06910.1"/>
    <property type="molecule type" value="Genomic_DNA"/>
</dbReference>
<feature type="compositionally biased region" description="Basic residues" evidence="1">
    <location>
        <begin position="272"/>
        <end position="285"/>
    </location>
</feature>